<dbReference type="SUPFAM" id="SSF52540">
    <property type="entry name" value="P-loop containing nucleoside triphosphate hydrolases"/>
    <property type="match status" value="1"/>
</dbReference>
<dbReference type="PANTHER" id="PTHR41259">
    <property type="entry name" value="DOUBLE-STRAND BREAK REPAIR RAD50 ATPASE, PUTATIVE-RELATED"/>
    <property type="match status" value="1"/>
</dbReference>
<dbReference type="InterPro" id="IPR027417">
    <property type="entry name" value="P-loop_NTPase"/>
</dbReference>
<dbReference type="PANTHER" id="PTHR41259:SF1">
    <property type="entry name" value="DOUBLE-STRAND BREAK REPAIR RAD50 ATPASE, PUTATIVE-RELATED"/>
    <property type="match status" value="1"/>
</dbReference>
<organism evidence="3">
    <name type="scientific">mine drainage metagenome</name>
    <dbReference type="NCBI Taxonomy" id="410659"/>
    <lineage>
        <taxon>unclassified sequences</taxon>
        <taxon>metagenomes</taxon>
        <taxon>ecological metagenomes</taxon>
    </lineage>
</organism>
<feature type="coiled-coil region" evidence="1">
    <location>
        <begin position="187"/>
        <end position="245"/>
    </location>
</feature>
<dbReference type="EMBL" id="MLJW01000046">
    <property type="protein sequence ID" value="OIR05964.1"/>
    <property type="molecule type" value="Genomic_DNA"/>
</dbReference>
<sequence>MRISQLDLKAFGHFTDRSIVFDGGKDFHIAYGPNEAGKTTISRALRAALFGVPERTTDNHLHANPNMRVGVVLELNGERLAAMRRKARKNSLIKYDPLTGEELGEAISDEIMTAWMGGLTEGLYTSMFGLDHDELVAGGKALSEGKGELGQSLFEAGAGLSSVRALRERLAKEAEDLFRPRASSSVIHKVLEQYSDARKEAKEAQTKPAEWETLRKAAEVARAAYDAARSEQEVLQREARRLERLAAVLPDVASRSFALDHLAILGDVTKLPHEASAERIAAETRLRQAEQTGRDAAANMAELQAELEAINLPQTILDESGSIESLYFTLDAFRSARDLAASARGRVEQADSHIDFLLSEIGESRQDNLRSFVPSATLRARVQSLVTKGATLQTELDATTRLAATTKKELEELNNELADLGLQDVPAPLIAAISVFEAQGNPESKAEELSQQAARLETALVRDAAALAGSSIDELVSMGIPLPAELQRFRTAREEIETRRRLLKDKIEGIENDIATVKGELEGLMQQGEVPTAEHLAEQRGLRESLWHKIRSKVFPAPNEQQFEGVLPTSAEYEFSVQAADVTADSRFADAARVSLYTELLKRQAQMQNAIELESGRLVSLDTEASDVKLQWQALIDKHSLPSIGVAEMTDWLTKRELFLQRHQAYADVKHQASMLTERAVTMRTSLSLALSEAKLAACGENEMLAQAIGRARVFVDHANTAATSQKVLARKKKSADEKLADADRQAERGNKQLEEWRVGWSESMQAIRLAPDSGGEEAAARLGQFEDFEDAVDSLEAARAELDSASCTLTRVEKEAARLCEITGYIRANRPDDAVIETLYERLSEAKELAQRRKSLEERIKEAGNAATQADQTTGLANQELARLKSVAGCETLAELVDAENRSAEHIKLEIEIAAIEARLVVASALPLQQLLEQAAGQDLALVRVALERAGEDLQTCTPQVEERHGKLIEAEAALGKVDGDANAADAEQRAAEAAARLSNLIAEYASVRLSSSIISEVIETYQQRYQGPLLARASELFSTITGGRFSKVATDFDDDMTILVGVRANGKRETVSNLSSGTRDQLFLALRLAAIESHVANQEPMPVVVDDIVINFDDASASATFKVLAELSKKTQVLFFTHHEHLLERAKNAIGSGSFMAHKL</sequence>
<feature type="coiled-coil region" evidence="1">
    <location>
        <begin position="786"/>
        <end position="816"/>
    </location>
</feature>
<dbReference type="Gene3D" id="3.40.50.300">
    <property type="entry name" value="P-loop containing nucleotide triphosphate hydrolases"/>
    <property type="match status" value="2"/>
</dbReference>
<evidence type="ECO:0000313" key="3">
    <source>
        <dbReference type="EMBL" id="OIR05964.1"/>
    </source>
</evidence>
<accession>A0A1J5SWJ0</accession>
<feature type="coiled-coil region" evidence="1">
    <location>
        <begin position="486"/>
        <end position="527"/>
    </location>
</feature>
<reference evidence="3" key="1">
    <citation type="submission" date="2016-10" db="EMBL/GenBank/DDBJ databases">
        <title>Sequence of Gallionella enrichment culture.</title>
        <authorList>
            <person name="Poehlein A."/>
            <person name="Muehling M."/>
            <person name="Daniel R."/>
        </authorList>
    </citation>
    <scope>NUCLEOTIDE SEQUENCE</scope>
</reference>
<dbReference type="InterPro" id="IPR038734">
    <property type="entry name" value="YhaN_AAA"/>
</dbReference>
<gene>
    <name evidence="3" type="primary">smc_12</name>
    <name evidence="3" type="ORF">GALL_117610</name>
</gene>
<name>A0A1J5SWJ0_9ZZZZ</name>
<dbReference type="AlphaFoldDB" id="A0A1J5SWJ0"/>
<evidence type="ECO:0000259" key="2">
    <source>
        <dbReference type="Pfam" id="PF13514"/>
    </source>
</evidence>
<evidence type="ECO:0000256" key="1">
    <source>
        <dbReference type="SAM" id="Coils"/>
    </source>
</evidence>
<protein>
    <submittedName>
        <fullName evidence="3">Chromosome partition protein Smc</fullName>
    </submittedName>
</protein>
<dbReference type="Pfam" id="PF13514">
    <property type="entry name" value="AAA_27"/>
    <property type="match status" value="1"/>
</dbReference>
<feature type="coiled-coil region" evidence="1">
    <location>
        <begin position="396"/>
        <end position="423"/>
    </location>
</feature>
<feature type="domain" description="YhaN AAA" evidence="2">
    <location>
        <begin position="1"/>
        <end position="211"/>
    </location>
</feature>
<feature type="coiled-coil region" evidence="1">
    <location>
        <begin position="847"/>
        <end position="874"/>
    </location>
</feature>
<proteinExistence type="predicted"/>
<keyword evidence="1" id="KW-0175">Coiled coil</keyword>
<comment type="caution">
    <text evidence="3">The sequence shown here is derived from an EMBL/GenBank/DDBJ whole genome shotgun (WGS) entry which is preliminary data.</text>
</comment>